<evidence type="ECO:0000313" key="3">
    <source>
        <dbReference type="Proteomes" id="UP000218824"/>
    </source>
</evidence>
<sequence length="81" mass="8511">MSMALVILGGAVGGIAVVWLLWLAFQESLWWGLGSLLFAPVLLLFALLHWDRAQTPFLLNLAGLAVATAGAFMDAATRAGG</sequence>
<dbReference type="GeneID" id="83065603"/>
<protein>
    <submittedName>
        <fullName evidence="2">Uncharacterized protein</fullName>
    </submittedName>
</protein>
<keyword evidence="1" id="KW-1133">Transmembrane helix</keyword>
<dbReference type="RefSeq" id="WP_145960146.1">
    <property type="nucleotide sequence ID" value="NZ_AP014940.1"/>
</dbReference>
<feature type="transmembrane region" description="Helical" evidence="1">
    <location>
        <begin position="57"/>
        <end position="76"/>
    </location>
</feature>
<keyword evidence="1" id="KW-0812">Transmembrane</keyword>
<feature type="transmembrane region" description="Helical" evidence="1">
    <location>
        <begin position="30"/>
        <end position="50"/>
    </location>
</feature>
<dbReference type="Proteomes" id="UP000218824">
    <property type="component" value="Chromosome"/>
</dbReference>
<keyword evidence="1" id="KW-0472">Membrane</keyword>
<reference evidence="2 3" key="1">
    <citation type="journal article" date="2017" name="DNA Res.">
        <title>Complete genome sequence and expression profile of the commercial lytic enzyme producer Lysobacter enzymogenes M497-1.</title>
        <authorList>
            <person name="Takami H."/>
            <person name="Toyoda A."/>
            <person name="Uchiyama I."/>
            <person name="Itoh T."/>
            <person name="Takaki Y."/>
            <person name="Arai W."/>
            <person name="Nishi S."/>
            <person name="Kawai M."/>
            <person name="Shinya K."/>
            <person name="Ikeda H."/>
        </authorList>
    </citation>
    <scope>NUCLEOTIDE SEQUENCE [LARGE SCALE GENOMIC DNA]</scope>
    <source>
        <strain evidence="2 3">M497-1</strain>
    </source>
</reference>
<dbReference type="EMBL" id="AP014940">
    <property type="protein sequence ID" value="BAV99285.1"/>
    <property type="molecule type" value="Genomic_DNA"/>
</dbReference>
<dbReference type="KEGG" id="lem:LEN_3798"/>
<dbReference type="AlphaFoldDB" id="A0AAU9AJQ1"/>
<evidence type="ECO:0000313" key="2">
    <source>
        <dbReference type="EMBL" id="BAV99285.1"/>
    </source>
</evidence>
<accession>A0AAU9AJQ1</accession>
<proteinExistence type="predicted"/>
<gene>
    <name evidence="2" type="ORF">LEN_3798</name>
</gene>
<name>A0AAU9AJQ1_LYSEN</name>
<feature type="transmembrane region" description="Helical" evidence="1">
    <location>
        <begin position="5"/>
        <end position="24"/>
    </location>
</feature>
<evidence type="ECO:0000256" key="1">
    <source>
        <dbReference type="SAM" id="Phobius"/>
    </source>
</evidence>
<organism evidence="2 3">
    <name type="scientific">Lysobacter enzymogenes</name>
    <dbReference type="NCBI Taxonomy" id="69"/>
    <lineage>
        <taxon>Bacteria</taxon>
        <taxon>Pseudomonadati</taxon>
        <taxon>Pseudomonadota</taxon>
        <taxon>Gammaproteobacteria</taxon>
        <taxon>Lysobacterales</taxon>
        <taxon>Lysobacteraceae</taxon>
        <taxon>Lysobacter</taxon>
    </lineage>
</organism>